<feature type="domain" description="Histidine kinase" evidence="12">
    <location>
        <begin position="269"/>
        <end position="509"/>
    </location>
</feature>
<accession>A0AAW4XX10</accession>
<dbReference type="Gene3D" id="6.10.340.10">
    <property type="match status" value="1"/>
</dbReference>
<evidence type="ECO:0000256" key="9">
    <source>
        <dbReference type="ARBA" id="ARBA00023012"/>
    </source>
</evidence>
<keyword evidence="10 11" id="KW-0472">Membrane</keyword>
<dbReference type="GO" id="GO:0005886">
    <property type="term" value="C:plasma membrane"/>
    <property type="evidence" value="ECO:0007669"/>
    <property type="project" value="TreeGrafter"/>
</dbReference>
<dbReference type="AlphaFoldDB" id="A0AAW4XX10"/>
<dbReference type="InterPro" id="IPR003594">
    <property type="entry name" value="HATPase_dom"/>
</dbReference>
<dbReference type="SUPFAM" id="SSF55874">
    <property type="entry name" value="ATPase domain of HSP90 chaperone/DNA topoisomerase II/histidine kinase"/>
    <property type="match status" value="1"/>
</dbReference>
<dbReference type="InterPro" id="IPR003660">
    <property type="entry name" value="HAMP_dom"/>
</dbReference>
<comment type="caution">
    <text evidence="14">The sequence shown here is derived from an EMBL/GenBank/DDBJ whole genome shotgun (WGS) entry which is preliminary data.</text>
</comment>
<dbReference type="PROSITE" id="PS50109">
    <property type="entry name" value="HIS_KIN"/>
    <property type="match status" value="1"/>
</dbReference>
<dbReference type="Pfam" id="PF00672">
    <property type="entry name" value="HAMP"/>
    <property type="match status" value="1"/>
</dbReference>
<dbReference type="SMART" id="SM00388">
    <property type="entry name" value="HisKA"/>
    <property type="match status" value="1"/>
</dbReference>
<evidence type="ECO:0000259" key="13">
    <source>
        <dbReference type="PROSITE" id="PS50885"/>
    </source>
</evidence>
<dbReference type="Pfam" id="PF00512">
    <property type="entry name" value="HisKA"/>
    <property type="match status" value="1"/>
</dbReference>
<dbReference type="EC" id="2.7.13.3" evidence="3"/>
<dbReference type="InterPro" id="IPR050428">
    <property type="entry name" value="TCS_sensor_his_kinase"/>
</dbReference>
<dbReference type="InterPro" id="IPR004358">
    <property type="entry name" value="Sig_transdc_His_kin-like_C"/>
</dbReference>
<comment type="catalytic activity">
    <reaction evidence="1">
        <text>ATP + protein L-histidine = ADP + protein N-phospho-L-histidine.</text>
        <dbReference type="EC" id="2.7.13.3"/>
    </reaction>
</comment>
<evidence type="ECO:0000256" key="7">
    <source>
        <dbReference type="ARBA" id="ARBA00022777"/>
    </source>
</evidence>
<keyword evidence="8 11" id="KW-1133">Transmembrane helix</keyword>
<keyword evidence="6 11" id="KW-0812">Transmembrane</keyword>
<comment type="subcellular location">
    <subcellularLocation>
        <location evidence="2">Membrane</location>
    </subcellularLocation>
</comment>
<evidence type="ECO:0000256" key="5">
    <source>
        <dbReference type="ARBA" id="ARBA00022679"/>
    </source>
</evidence>
<evidence type="ECO:0000259" key="12">
    <source>
        <dbReference type="PROSITE" id="PS50109"/>
    </source>
</evidence>
<feature type="domain" description="HAMP" evidence="13">
    <location>
        <begin position="209"/>
        <end position="261"/>
    </location>
</feature>
<dbReference type="Proteomes" id="UP001199260">
    <property type="component" value="Unassembled WGS sequence"/>
</dbReference>
<dbReference type="InterPro" id="IPR036890">
    <property type="entry name" value="HATPase_C_sf"/>
</dbReference>
<dbReference type="InterPro" id="IPR036097">
    <property type="entry name" value="HisK_dim/P_sf"/>
</dbReference>
<dbReference type="Pfam" id="PF02518">
    <property type="entry name" value="HATPase_c"/>
    <property type="match status" value="1"/>
</dbReference>
<evidence type="ECO:0000256" key="1">
    <source>
        <dbReference type="ARBA" id="ARBA00000085"/>
    </source>
</evidence>
<dbReference type="PROSITE" id="PS50885">
    <property type="entry name" value="HAMP"/>
    <property type="match status" value="1"/>
</dbReference>
<dbReference type="InterPro" id="IPR005467">
    <property type="entry name" value="His_kinase_dom"/>
</dbReference>
<proteinExistence type="predicted"/>
<dbReference type="PANTHER" id="PTHR45436">
    <property type="entry name" value="SENSOR HISTIDINE KINASE YKOH"/>
    <property type="match status" value="1"/>
</dbReference>
<keyword evidence="4" id="KW-0597">Phosphoprotein</keyword>
<protein>
    <recommendedName>
        <fullName evidence="3">histidine kinase</fullName>
        <ecNumber evidence="3">2.7.13.3</ecNumber>
    </recommendedName>
</protein>
<dbReference type="CDD" id="cd00082">
    <property type="entry name" value="HisKA"/>
    <property type="match status" value="1"/>
</dbReference>
<feature type="transmembrane region" description="Helical" evidence="11">
    <location>
        <begin position="20"/>
        <end position="39"/>
    </location>
</feature>
<dbReference type="RefSeq" id="WP_230774724.1">
    <property type="nucleotide sequence ID" value="NZ_JAJNCT010000010.1"/>
</dbReference>
<dbReference type="SUPFAM" id="SSF158472">
    <property type="entry name" value="HAMP domain-like"/>
    <property type="match status" value="1"/>
</dbReference>
<dbReference type="GO" id="GO:0000155">
    <property type="term" value="F:phosphorelay sensor kinase activity"/>
    <property type="evidence" value="ECO:0007669"/>
    <property type="project" value="InterPro"/>
</dbReference>
<dbReference type="Gene3D" id="3.30.565.10">
    <property type="entry name" value="Histidine kinase-like ATPase, C-terminal domain"/>
    <property type="match status" value="1"/>
</dbReference>
<keyword evidence="5" id="KW-0808">Transferase</keyword>
<evidence type="ECO:0000256" key="10">
    <source>
        <dbReference type="ARBA" id="ARBA00023136"/>
    </source>
</evidence>
<dbReference type="SMART" id="SM00387">
    <property type="entry name" value="HATPase_c"/>
    <property type="match status" value="1"/>
</dbReference>
<evidence type="ECO:0000256" key="4">
    <source>
        <dbReference type="ARBA" id="ARBA00022553"/>
    </source>
</evidence>
<keyword evidence="14" id="KW-0547">Nucleotide-binding</keyword>
<name>A0AAW4XX10_9BURK</name>
<evidence type="ECO:0000256" key="2">
    <source>
        <dbReference type="ARBA" id="ARBA00004370"/>
    </source>
</evidence>
<reference evidence="14 15" key="1">
    <citation type="submission" date="2021-11" db="EMBL/GenBank/DDBJ databases">
        <title>Genome sequence.</title>
        <authorList>
            <person name="Sun Q."/>
        </authorList>
    </citation>
    <scope>NUCLEOTIDE SEQUENCE [LARGE SCALE GENOMIC DNA]</scope>
    <source>
        <strain evidence="14 15">KCTC 12005</strain>
    </source>
</reference>
<organism evidence="14 15">
    <name type="scientific">Comamonas koreensis</name>
    <dbReference type="NCBI Taxonomy" id="160825"/>
    <lineage>
        <taxon>Bacteria</taxon>
        <taxon>Pseudomonadati</taxon>
        <taxon>Pseudomonadota</taxon>
        <taxon>Betaproteobacteria</taxon>
        <taxon>Burkholderiales</taxon>
        <taxon>Comamonadaceae</taxon>
        <taxon>Comamonas</taxon>
    </lineage>
</organism>
<gene>
    <name evidence="14" type="ORF">LPW39_11370</name>
</gene>
<evidence type="ECO:0000256" key="3">
    <source>
        <dbReference type="ARBA" id="ARBA00012438"/>
    </source>
</evidence>
<dbReference type="InterPro" id="IPR003661">
    <property type="entry name" value="HisK_dim/P_dom"/>
</dbReference>
<dbReference type="CDD" id="cd06225">
    <property type="entry name" value="HAMP"/>
    <property type="match status" value="1"/>
</dbReference>
<keyword evidence="14" id="KW-0067">ATP-binding</keyword>
<evidence type="ECO:0000256" key="6">
    <source>
        <dbReference type="ARBA" id="ARBA00022692"/>
    </source>
</evidence>
<evidence type="ECO:0000256" key="8">
    <source>
        <dbReference type="ARBA" id="ARBA00022989"/>
    </source>
</evidence>
<evidence type="ECO:0000313" key="15">
    <source>
        <dbReference type="Proteomes" id="UP001199260"/>
    </source>
</evidence>
<keyword evidence="15" id="KW-1185">Reference proteome</keyword>
<sequence>MTKPRFQFFRFTRLQTRVLLAMVLLLLGLLLGFFGFSYWSLQRGLGGYVAQIELGRLEYLESQLRREYAKDPQWAALTPERWNALTRFGSQAAIPVSPPADSEAPRRATLGPAITQQLRPIERHPLSQRLGLLDNQGKLIAGVPPMPGSAKNPLFDSQHMLIGTLTLNQPQDLKNQIDNAFLKEHLVFLGITGLLGLLLAGALSWWLSRRWIRPIEALSEGAKAFASGQLDYRIAVAGHDELVELADRYNHMAEQLSAAQAQQHEWLTQVAHELRTPLAAVRAEIEAVQDGIRSFDAQTAARLHRQILRLTQLVSDMRATIPTALVVHAPEAAPALQLTAHLPATARPLDMRALTIEAVEAVQIRFGQAGIGLPSAQELLSALPSAWVQGNAQQLHQVLSNILENSLRYTDTPGRVSISASLHGPAPASGQRWLELHLDDSSPSVPPAELPRIFERFYRVETSRSRASGGSGLGLAICKSIVQAHGGQLQASISSLGGLRLTLILPLIDPVA</sequence>
<dbReference type="PRINTS" id="PR00344">
    <property type="entry name" value="BCTRLSENSOR"/>
</dbReference>
<evidence type="ECO:0000256" key="11">
    <source>
        <dbReference type="SAM" id="Phobius"/>
    </source>
</evidence>
<dbReference type="SMART" id="SM00304">
    <property type="entry name" value="HAMP"/>
    <property type="match status" value="1"/>
</dbReference>
<dbReference type="PANTHER" id="PTHR45436:SF5">
    <property type="entry name" value="SENSOR HISTIDINE KINASE TRCS"/>
    <property type="match status" value="1"/>
</dbReference>
<dbReference type="EMBL" id="JAJNCT010000010">
    <property type="protein sequence ID" value="MCD2165736.1"/>
    <property type="molecule type" value="Genomic_DNA"/>
</dbReference>
<dbReference type="GO" id="GO:0005524">
    <property type="term" value="F:ATP binding"/>
    <property type="evidence" value="ECO:0007669"/>
    <property type="project" value="UniProtKB-KW"/>
</dbReference>
<keyword evidence="7" id="KW-0418">Kinase</keyword>
<evidence type="ECO:0000313" key="14">
    <source>
        <dbReference type="EMBL" id="MCD2165736.1"/>
    </source>
</evidence>
<keyword evidence="9" id="KW-0902">Two-component regulatory system</keyword>
<dbReference type="Gene3D" id="1.10.287.130">
    <property type="match status" value="1"/>
</dbReference>
<dbReference type="SUPFAM" id="SSF47384">
    <property type="entry name" value="Homodimeric domain of signal transducing histidine kinase"/>
    <property type="match status" value="1"/>
</dbReference>
<feature type="transmembrane region" description="Helical" evidence="11">
    <location>
        <begin position="186"/>
        <end position="207"/>
    </location>
</feature>